<proteinExistence type="predicted"/>
<dbReference type="EMBL" id="CM047743">
    <property type="protein sequence ID" value="KAJ0030094.1"/>
    <property type="molecule type" value="Genomic_DNA"/>
</dbReference>
<name>A0ACC0Y662_9ROSI</name>
<accession>A0ACC0Y662</accession>
<organism evidence="1 2">
    <name type="scientific">Pistacia integerrima</name>
    <dbReference type="NCBI Taxonomy" id="434235"/>
    <lineage>
        <taxon>Eukaryota</taxon>
        <taxon>Viridiplantae</taxon>
        <taxon>Streptophyta</taxon>
        <taxon>Embryophyta</taxon>
        <taxon>Tracheophyta</taxon>
        <taxon>Spermatophyta</taxon>
        <taxon>Magnoliopsida</taxon>
        <taxon>eudicotyledons</taxon>
        <taxon>Gunneridae</taxon>
        <taxon>Pentapetalae</taxon>
        <taxon>rosids</taxon>
        <taxon>malvids</taxon>
        <taxon>Sapindales</taxon>
        <taxon>Anacardiaceae</taxon>
        <taxon>Pistacia</taxon>
    </lineage>
</organism>
<evidence type="ECO:0000313" key="1">
    <source>
        <dbReference type="EMBL" id="KAJ0030094.1"/>
    </source>
</evidence>
<protein>
    <submittedName>
        <fullName evidence="1">Uncharacterized protein</fullName>
    </submittedName>
</protein>
<comment type="caution">
    <text evidence="1">The sequence shown here is derived from an EMBL/GenBank/DDBJ whole genome shotgun (WGS) entry which is preliminary data.</text>
</comment>
<evidence type="ECO:0000313" key="2">
    <source>
        <dbReference type="Proteomes" id="UP001163603"/>
    </source>
</evidence>
<keyword evidence="2" id="KW-1185">Reference proteome</keyword>
<sequence length="161" mass="17952">MGNGKYKGGLVLIMWATSAEVTQGVFRNYDHPFAVTYLGTSLLVAYLPLAILKDLIRKFFRRPSSKSSNGSEPETVDIDRTSSRELDSRVHHGYLEAKPYGSPSNVKECAINICAKEEFESKDNEETLEQEGKVSAKEVATFGFGIAPNWFLTEVRALRLT</sequence>
<reference evidence="2" key="1">
    <citation type="journal article" date="2023" name="G3 (Bethesda)">
        <title>Genome assembly and association tests identify interacting loci associated with vigor, precocity, and sex in interspecific pistachio rootstocks.</title>
        <authorList>
            <person name="Palmer W."/>
            <person name="Jacygrad E."/>
            <person name="Sagayaradj S."/>
            <person name="Cavanaugh K."/>
            <person name="Han R."/>
            <person name="Bertier L."/>
            <person name="Beede B."/>
            <person name="Kafkas S."/>
            <person name="Golino D."/>
            <person name="Preece J."/>
            <person name="Michelmore R."/>
        </authorList>
    </citation>
    <scope>NUCLEOTIDE SEQUENCE [LARGE SCALE GENOMIC DNA]</scope>
</reference>
<gene>
    <name evidence="1" type="ORF">Pint_13815</name>
</gene>
<dbReference type="Proteomes" id="UP001163603">
    <property type="component" value="Chromosome 8"/>
</dbReference>